<dbReference type="InterPro" id="IPR013288">
    <property type="entry name" value="Cyt_c_oxidase_su4"/>
</dbReference>
<dbReference type="GO" id="GO:0004713">
    <property type="term" value="F:protein tyrosine kinase activity"/>
    <property type="evidence" value="ECO:0007669"/>
    <property type="project" value="InterPro"/>
</dbReference>
<evidence type="ECO:0000256" key="11">
    <source>
        <dbReference type="ARBA" id="ARBA00023136"/>
    </source>
</evidence>
<dbReference type="EMBL" id="CAJPWZ010000555">
    <property type="protein sequence ID" value="CAG2196336.1"/>
    <property type="molecule type" value="Genomic_DNA"/>
</dbReference>
<dbReference type="GO" id="GO:0045277">
    <property type="term" value="C:respiratory chain complex IV"/>
    <property type="evidence" value="ECO:0007669"/>
    <property type="project" value="InterPro"/>
</dbReference>
<dbReference type="OrthoDB" id="4062651at2759"/>
<evidence type="ECO:0000256" key="6">
    <source>
        <dbReference type="ARBA" id="ARBA00022777"/>
    </source>
</evidence>
<evidence type="ECO:0000256" key="4">
    <source>
        <dbReference type="ARBA" id="ARBA00022692"/>
    </source>
</evidence>
<reference evidence="17" key="1">
    <citation type="submission" date="2021-03" db="EMBL/GenBank/DDBJ databases">
        <authorList>
            <person name="Bekaert M."/>
        </authorList>
    </citation>
    <scope>NUCLEOTIDE SEQUENCE</scope>
</reference>
<evidence type="ECO:0000259" key="15">
    <source>
        <dbReference type="PROSITE" id="PS50011"/>
    </source>
</evidence>
<dbReference type="SUPFAM" id="SSF56112">
    <property type="entry name" value="Protein kinase-like (PK-like)"/>
    <property type="match status" value="1"/>
</dbReference>
<comment type="similarity">
    <text evidence="2">Belongs to the cytochrome c oxidase IV family.</text>
</comment>
<feature type="disulfide bond" evidence="12">
    <location>
        <begin position="97"/>
        <end position="112"/>
    </location>
</feature>
<dbReference type="InterPro" id="IPR051681">
    <property type="entry name" value="Ser/Thr_Kinases-Pseudokinases"/>
</dbReference>
<dbReference type="Pfam" id="PF02936">
    <property type="entry name" value="COX4"/>
    <property type="match status" value="1"/>
</dbReference>
<evidence type="ECO:0000256" key="13">
    <source>
        <dbReference type="SAM" id="MobiDB-lite"/>
    </source>
</evidence>
<feature type="domain" description="Protein kinase" evidence="15">
    <location>
        <begin position="903"/>
        <end position="1183"/>
    </location>
</feature>
<keyword evidence="9 14" id="KW-1133">Transmembrane helix</keyword>
<feature type="repeat" description="TNFR-Cys" evidence="12">
    <location>
        <begin position="96"/>
        <end position="138"/>
    </location>
</feature>
<dbReference type="Proteomes" id="UP000683360">
    <property type="component" value="Unassembled WGS sequence"/>
</dbReference>
<feature type="domain" description="TNFR-Cys" evidence="16">
    <location>
        <begin position="139"/>
        <end position="180"/>
    </location>
</feature>
<dbReference type="SUPFAM" id="SSF57586">
    <property type="entry name" value="TNF receptor-like"/>
    <property type="match status" value="2"/>
</dbReference>
<feature type="repeat" description="TNFR-Cys" evidence="12">
    <location>
        <begin position="139"/>
        <end position="180"/>
    </location>
</feature>
<feature type="compositionally biased region" description="Polar residues" evidence="13">
    <location>
        <begin position="1250"/>
        <end position="1259"/>
    </location>
</feature>
<feature type="disulfide bond" evidence="12">
    <location>
        <begin position="204"/>
        <end position="222"/>
    </location>
</feature>
<comment type="caution">
    <text evidence="17">The sequence shown here is derived from an EMBL/GenBank/DDBJ whole genome shotgun (WGS) entry which is preliminary data.</text>
</comment>
<protein>
    <submittedName>
        <fullName evidence="17">Uncharacterized protein</fullName>
    </submittedName>
</protein>
<feature type="disulfide bond" evidence="12">
    <location>
        <begin position="183"/>
        <end position="198"/>
    </location>
</feature>
<evidence type="ECO:0000256" key="10">
    <source>
        <dbReference type="ARBA" id="ARBA00023128"/>
    </source>
</evidence>
<dbReference type="InterPro" id="IPR008266">
    <property type="entry name" value="Tyr_kinase_AS"/>
</dbReference>
<dbReference type="GO" id="GO:0005524">
    <property type="term" value="F:ATP binding"/>
    <property type="evidence" value="ECO:0007669"/>
    <property type="project" value="UniProtKB-KW"/>
</dbReference>
<dbReference type="PANTHER" id="PTHR44329">
    <property type="entry name" value="SERINE/THREONINE-PROTEIN KINASE TNNI3K-RELATED"/>
    <property type="match status" value="1"/>
</dbReference>
<dbReference type="PROSITE" id="PS00652">
    <property type="entry name" value="TNFR_NGFR_1"/>
    <property type="match status" value="2"/>
</dbReference>
<feature type="domain" description="TNFR-Cys" evidence="16">
    <location>
        <begin position="182"/>
        <end position="222"/>
    </location>
</feature>
<feature type="compositionally biased region" description="Polar residues" evidence="13">
    <location>
        <begin position="1307"/>
        <end position="1316"/>
    </location>
</feature>
<feature type="repeat" description="TNFR-Cys" evidence="12">
    <location>
        <begin position="182"/>
        <end position="222"/>
    </location>
</feature>
<dbReference type="SMART" id="SM00208">
    <property type="entry name" value="TNFR"/>
    <property type="match status" value="3"/>
</dbReference>
<feature type="disulfide bond" evidence="12">
    <location>
        <begin position="201"/>
        <end position="214"/>
    </location>
</feature>
<name>A0A8S3QT49_MYTED</name>
<evidence type="ECO:0000313" key="17">
    <source>
        <dbReference type="EMBL" id="CAG2196336.1"/>
    </source>
</evidence>
<dbReference type="GO" id="GO:0004674">
    <property type="term" value="F:protein serine/threonine kinase activity"/>
    <property type="evidence" value="ECO:0007669"/>
    <property type="project" value="TreeGrafter"/>
</dbReference>
<evidence type="ECO:0000313" key="18">
    <source>
        <dbReference type="Proteomes" id="UP000683360"/>
    </source>
</evidence>
<keyword evidence="18" id="KW-1185">Reference proteome</keyword>
<dbReference type="Gene3D" id="2.10.50.10">
    <property type="entry name" value="Tumor Necrosis Factor Receptor, subunit A, domain 2"/>
    <property type="match status" value="2"/>
</dbReference>
<feature type="region of interest" description="Disordered" evidence="13">
    <location>
        <begin position="1228"/>
        <end position="1322"/>
    </location>
</feature>
<evidence type="ECO:0000256" key="1">
    <source>
        <dbReference type="ARBA" id="ARBA00004434"/>
    </source>
</evidence>
<dbReference type="PROSITE" id="PS50050">
    <property type="entry name" value="TNFR_NGFR_2"/>
    <property type="match status" value="3"/>
</dbReference>
<feature type="transmembrane region" description="Helical" evidence="14">
    <location>
        <begin position="231"/>
        <end position="254"/>
    </location>
</feature>
<keyword evidence="3" id="KW-0808">Transferase</keyword>
<dbReference type="InterPro" id="IPR001245">
    <property type="entry name" value="Ser-Thr/Tyr_kinase_cat_dom"/>
</dbReference>
<organism evidence="17 18">
    <name type="scientific">Mytilus edulis</name>
    <name type="common">Blue mussel</name>
    <dbReference type="NCBI Taxonomy" id="6550"/>
    <lineage>
        <taxon>Eukaryota</taxon>
        <taxon>Metazoa</taxon>
        <taxon>Spiralia</taxon>
        <taxon>Lophotrochozoa</taxon>
        <taxon>Mollusca</taxon>
        <taxon>Bivalvia</taxon>
        <taxon>Autobranchia</taxon>
        <taxon>Pteriomorphia</taxon>
        <taxon>Mytilida</taxon>
        <taxon>Mytiloidea</taxon>
        <taxon>Mytilidae</taxon>
        <taxon>Mytilinae</taxon>
        <taxon>Mytilus</taxon>
    </lineage>
</organism>
<dbReference type="PRINTS" id="PR01873">
    <property type="entry name" value="CYTCOXIDASE4"/>
</dbReference>
<evidence type="ECO:0000256" key="5">
    <source>
        <dbReference type="ARBA" id="ARBA00022741"/>
    </source>
</evidence>
<evidence type="ECO:0000256" key="9">
    <source>
        <dbReference type="ARBA" id="ARBA00022989"/>
    </source>
</evidence>
<dbReference type="SMART" id="SM00219">
    <property type="entry name" value="TyrKc"/>
    <property type="match status" value="1"/>
</dbReference>
<dbReference type="PROSITE" id="PS50011">
    <property type="entry name" value="PROTEIN_KINASE_DOM"/>
    <property type="match status" value="1"/>
</dbReference>
<dbReference type="GO" id="GO:0006123">
    <property type="term" value="P:mitochondrial electron transport, cytochrome c to oxygen"/>
    <property type="evidence" value="ECO:0007669"/>
    <property type="project" value="InterPro"/>
</dbReference>
<dbReference type="InterPro" id="IPR011009">
    <property type="entry name" value="Kinase-like_dom_sf"/>
</dbReference>
<dbReference type="InterPro" id="IPR004203">
    <property type="entry name" value="Cyt_c_oxidase_su4_fam"/>
</dbReference>
<proteinExistence type="inferred from homology"/>
<feature type="disulfide bond" evidence="12">
    <location>
        <begin position="162"/>
        <end position="180"/>
    </location>
</feature>
<dbReference type="SUPFAM" id="SSF81406">
    <property type="entry name" value="Mitochondrial cytochrome c oxidase subunit IV"/>
    <property type="match status" value="1"/>
</dbReference>
<dbReference type="InterPro" id="IPR001368">
    <property type="entry name" value="TNFR/NGFR_Cys_rich_reg"/>
</dbReference>
<dbReference type="Gene3D" id="1.10.510.10">
    <property type="entry name" value="Transferase(Phosphotransferase) domain 1"/>
    <property type="match status" value="1"/>
</dbReference>
<accession>A0A8S3QT49</accession>
<feature type="region of interest" description="Disordered" evidence="13">
    <location>
        <begin position="1370"/>
        <end position="1394"/>
    </location>
</feature>
<dbReference type="PANTHER" id="PTHR44329:SF288">
    <property type="entry name" value="MITOGEN-ACTIVATED PROTEIN KINASE KINASE KINASE 20"/>
    <property type="match status" value="1"/>
</dbReference>
<dbReference type="Gene3D" id="1.10.442.10">
    <property type="entry name" value="Cytochrome c oxidase subunit IV"/>
    <property type="match status" value="1"/>
</dbReference>
<dbReference type="PROSITE" id="PS00109">
    <property type="entry name" value="PROTEIN_KINASE_TYR"/>
    <property type="match status" value="1"/>
</dbReference>
<keyword evidence="4 14" id="KW-0812">Transmembrane</keyword>
<evidence type="ECO:0000256" key="3">
    <source>
        <dbReference type="ARBA" id="ARBA00022679"/>
    </source>
</evidence>
<dbReference type="Pfam" id="PF07714">
    <property type="entry name" value="PK_Tyr_Ser-Thr"/>
    <property type="match status" value="1"/>
</dbReference>
<feature type="compositionally biased region" description="Basic and acidic residues" evidence="13">
    <location>
        <begin position="1263"/>
        <end position="1287"/>
    </location>
</feature>
<comment type="caution">
    <text evidence="12">Lacks conserved residue(s) required for the propagation of feature annotation.</text>
</comment>
<comment type="subcellular location">
    <subcellularLocation>
        <location evidence="1">Mitochondrion inner membrane</location>
        <topology evidence="1">Single-pass membrane protein</topology>
    </subcellularLocation>
</comment>
<feature type="transmembrane region" description="Helical" evidence="14">
    <location>
        <begin position="808"/>
        <end position="828"/>
    </location>
</feature>
<keyword evidence="5" id="KW-0547">Nucleotide-binding</keyword>
<evidence type="ECO:0000256" key="2">
    <source>
        <dbReference type="ARBA" id="ARBA00008135"/>
    </source>
</evidence>
<feature type="compositionally biased region" description="Polar residues" evidence="13">
    <location>
        <begin position="1288"/>
        <end position="1299"/>
    </location>
</feature>
<dbReference type="Pfam" id="PF00020">
    <property type="entry name" value="TNFR_c6"/>
    <property type="match status" value="2"/>
</dbReference>
<keyword evidence="7" id="KW-0999">Mitochondrion inner membrane</keyword>
<dbReference type="InterPro" id="IPR000719">
    <property type="entry name" value="Prot_kinase_dom"/>
</dbReference>
<evidence type="ECO:0000256" key="12">
    <source>
        <dbReference type="PROSITE-ProRule" id="PRU00206"/>
    </source>
</evidence>
<evidence type="ECO:0000259" key="16">
    <source>
        <dbReference type="PROSITE" id="PS50050"/>
    </source>
</evidence>
<dbReference type="FunFam" id="1.10.442.10:FF:000001">
    <property type="entry name" value="Cytochrome c oxidase subunit 4 isoform 1"/>
    <property type="match status" value="1"/>
</dbReference>
<dbReference type="InterPro" id="IPR036639">
    <property type="entry name" value="Cyt_c_oxidase_su4_sf"/>
</dbReference>
<keyword evidence="10" id="KW-0496">Mitochondrion</keyword>
<evidence type="ECO:0000256" key="7">
    <source>
        <dbReference type="ARBA" id="ARBA00022792"/>
    </source>
</evidence>
<dbReference type="GO" id="GO:0005743">
    <property type="term" value="C:mitochondrial inner membrane"/>
    <property type="evidence" value="ECO:0007669"/>
    <property type="project" value="UniProtKB-SubCell"/>
</dbReference>
<gene>
    <name evidence="17" type="ORF">MEDL_11222</name>
</gene>
<keyword evidence="6" id="KW-0418">Kinase</keyword>
<dbReference type="InterPro" id="IPR020635">
    <property type="entry name" value="Tyr_kinase_cat_dom"/>
</dbReference>
<dbReference type="CDD" id="cd00922">
    <property type="entry name" value="Cyt_c_Oxidase_IV"/>
    <property type="match status" value="1"/>
</dbReference>
<sequence length="1413" mass="160123">MTQWINCYDFWQHCKQFLTIIINEDIKGVAGKTNENALHTNSNTEHREKRSLPPGINFGPHSTYLALNGLTCYVCRPGFYKRADCTVNETTATCEPCPKREYNGNYNIAMRCEACRNFCVDPNAIIVNQCNSTADITCRCKDGFYNHSKGSGEWICVPLSDCPPGTEVYLQGTAISDTQCLPCRPGTYSTTTSLEDKCLSCSRCTSDQTIQQECDGTRNTVCAAKGQSQSWQIYVPILIVAVMIGIVVLVLLLLHRYGYLSTVQEKCCRFHEKSCTKMNDLEIESQSSNSNNNQQTVQIPSNLPAARQAHISDEACSSTETDRMWSPVFRRISVIINLGEWKSVMRTLFSKYYETQVAERENHDMHNNINHDHSIIQKKLPAIGRTMSYQLLVSSMRVAGKIPLRALSTTSPKCQQQEVVNLSQEQKDKYYPKIGNRDIVGSGHSIRPGYEDRSDYPFPALRWKPNTPDVTALREKEMGDWKNLTMEERKGLYRASFCQTFAEINAPTGEWKQVAAATLMIMWLTAAWVWWCEHFVFSKQLPESMTAEYKKKNIERMVKQGQEEMTGISSQYDFENKKWKGNKWWLCTLFVLAFTTDLIKGGNTQYNVEQISSCQVKISNYGTINLKPLQRNDGFPRFSTYYRVTNRLRSELWNYSFNPCQSYNEPFDLGDKNRYGEPCMSVSICKFGKILNRQYYYTYGQHNSANFSVAVKSTDSPPIVTLTFNGTGGNFRKKSLIHLICDKSLFNPDSAVFSIKHDDLKTGIISELRHICCCPNACIDGIPTDNSTNLSVDAADDKEKKKSDSRTLLLIVALNLGLLVFAGIIGTMCYSKRSSPSIYSKLPGIGAVPSTRVNFSSIDLEKDTLEMPKSSRSSIRDYEPWAERKKQVMMPIFDDCVIPKDNIELAQRLGGGLYGDTYVGDVKGLKVAVTRITLNIHKEQKSSEMLQWLKDEVWFLSRQRHRNIVAMLGLCTDAKFPYIMSEFIEGFTVKNYIQNKGDLVSWPLRVKICLQAADGVAYLHSTKPPIIHRDLRCANLFISHHEIVQVGDFGLIKLIQPLRKLCQQEDCCCQGHICACPSSLRWTAPEVLNHPSSDEKDKFISLKSDSYSFGVCMWEVVMCEDPFDDVQTEQEVMELVKDGIRPEIPGTVDIMPQFRTLMNQCWNGEPENRLSFKQIATKLKELVSQARTYQKNILSKQKLQKLQYEIGVSDSDSVNRLKYDSVKRLHRDSESSTTFRIDSGGGRVHRDSESSYVQNNDNGSLRLHRDSERSFKPKSDNGIKRYHRDSESSSILKTDNGTPQPHRDSESSSILKTDNVTPGLPSVSEISSILKTDNGTPRLHRDSESSSILKTDNVTPRLQSESEISSILKTDNDTPRLHRDSESGSVLKISSNNLSKNDSFKGSVKKVDFKDDV</sequence>
<evidence type="ECO:0000256" key="8">
    <source>
        <dbReference type="ARBA" id="ARBA00022840"/>
    </source>
</evidence>
<feature type="compositionally biased region" description="Basic and acidic residues" evidence="13">
    <location>
        <begin position="1370"/>
        <end position="1382"/>
    </location>
</feature>
<feature type="domain" description="TNFR-Cys" evidence="16">
    <location>
        <begin position="96"/>
        <end position="138"/>
    </location>
</feature>
<keyword evidence="12" id="KW-1015">Disulfide bond</keyword>
<keyword evidence="8" id="KW-0067">ATP-binding</keyword>
<evidence type="ECO:0000256" key="14">
    <source>
        <dbReference type="SAM" id="Phobius"/>
    </source>
</evidence>
<keyword evidence="11 14" id="KW-0472">Membrane</keyword>